<dbReference type="InterPro" id="IPR019734">
    <property type="entry name" value="TPR_rpt"/>
</dbReference>
<dbReference type="PROSITE" id="PS50005">
    <property type="entry name" value="TPR"/>
    <property type="match status" value="9"/>
</dbReference>
<accession>B3ELA3</accession>
<dbReference type="OrthoDB" id="9803982at2"/>
<dbReference type="PANTHER" id="PTHR44858:SF1">
    <property type="entry name" value="UDP-N-ACETYLGLUCOSAMINE--PEPTIDE N-ACETYLGLUCOSAMINYLTRANSFERASE SPINDLY-RELATED"/>
    <property type="match status" value="1"/>
</dbReference>
<reference evidence="4" key="1">
    <citation type="submission" date="2008-06" db="EMBL/GenBank/DDBJ databases">
        <title>Complete sequence of Chlorobium phaeobacteroides BS1.</title>
        <authorList>
            <consortium name="US DOE Joint Genome Institute"/>
            <person name="Lucas S."/>
            <person name="Copeland A."/>
            <person name="Lapidus A."/>
            <person name="Glavina del Rio T."/>
            <person name="Dalin E."/>
            <person name="Tice H."/>
            <person name="Bruce D."/>
            <person name="Goodwin L."/>
            <person name="Pitluck S."/>
            <person name="Schmutz J."/>
            <person name="Larimer F."/>
            <person name="Land M."/>
            <person name="Hauser L."/>
            <person name="Kyrpides N."/>
            <person name="Ovchinnikova G."/>
            <person name="Li T."/>
            <person name="Liu Z."/>
            <person name="Zhao F."/>
            <person name="Overmann J."/>
            <person name="Bryant D.A."/>
            <person name="Richardson P."/>
        </authorList>
    </citation>
    <scope>NUCLEOTIDE SEQUENCE [LARGE SCALE GENOMIC DNA]</scope>
    <source>
        <strain evidence="4">BS1</strain>
    </source>
</reference>
<dbReference type="EMBL" id="CP001101">
    <property type="protein sequence ID" value="ACE04691.1"/>
    <property type="molecule type" value="Genomic_DNA"/>
</dbReference>
<dbReference type="eggNOG" id="COG0457">
    <property type="taxonomic scope" value="Bacteria"/>
</dbReference>
<dbReference type="SUPFAM" id="SSF48452">
    <property type="entry name" value="TPR-like"/>
    <property type="match status" value="2"/>
</dbReference>
<dbReference type="Pfam" id="PF13432">
    <property type="entry name" value="TPR_16"/>
    <property type="match status" value="1"/>
</dbReference>
<dbReference type="PROSITE" id="PS50293">
    <property type="entry name" value="TPR_REGION"/>
    <property type="match status" value="1"/>
</dbReference>
<dbReference type="InterPro" id="IPR050498">
    <property type="entry name" value="Ycf3"/>
</dbReference>
<evidence type="ECO:0000256" key="3">
    <source>
        <dbReference type="PROSITE-ProRule" id="PRU00339"/>
    </source>
</evidence>
<keyword evidence="2 3" id="KW-0802">TPR repeat</keyword>
<dbReference type="SMART" id="SM00028">
    <property type="entry name" value="TPR"/>
    <property type="match status" value="10"/>
</dbReference>
<feature type="repeat" description="TPR" evidence="3">
    <location>
        <begin position="205"/>
        <end position="238"/>
    </location>
</feature>
<dbReference type="Pfam" id="PF07719">
    <property type="entry name" value="TPR_2"/>
    <property type="match status" value="1"/>
</dbReference>
<dbReference type="Pfam" id="PF00515">
    <property type="entry name" value="TPR_1"/>
    <property type="match status" value="2"/>
</dbReference>
<dbReference type="PANTHER" id="PTHR44858">
    <property type="entry name" value="TETRATRICOPEPTIDE REPEAT PROTEIN 6"/>
    <property type="match status" value="1"/>
</dbReference>
<feature type="repeat" description="TPR" evidence="3">
    <location>
        <begin position="307"/>
        <end position="340"/>
    </location>
</feature>
<dbReference type="Pfam" id="PF13181">
    <property type="entry name" value="TPR_8"/>
    <property type="match status" value="3"/>
</dbReference>
<name>B3ELA3_CHLPB</name>
<feature type="repeat" description="TPR" evidence="3">
    <location>
        <begin position="239"/>
        <end position="272"/>
    </location>
</feature>
<feature type="repeat" description="TPR" evidence="3">
    <location>
        <begin position="69"/>
        <end position="102"/>
    </location>
</feature>
<feature type="repeat" description="TPR" evidence="3">
    <location>
        <begin position="375"/>
        <end position="408"/>
    </location>
</feature>
<proteinExistence type="predicted"/>
<organism evidence="4">
    <name type="scientific">Chlorobium phaeobacteroides (strain BS1)</name>
    <dbReference type="NCBI Taxonomy" id="331678"/>
    <lineage>
        <taxon>Bacteria</taxon>
        <taxon>Pseudomonadati</taxon>
        <taxon>Chlorobiota</taxon>
        <taxon>Chlorobiia</taxon>
        <taxon>Chlorobiales</taxon>
        <taxon>Chlorobiaceae</taxon>
        <taxon>Chlorobium/Pelodictyon group</taxon>
        <taxon>Chlorobium</taxon>
    </lineage>
</organism>
<feature type="repeat" description="TPR" evidence="3">
    <location>
        <begin position="409"/>
        <end position="442"/>
    </location>
</feature>
<dbReference type="InterPro" id="IPR011990">
    <property type="entry name" value="TPR-like_helical_dom_sf"/>
</dbReference>
<gene>
    <name evidence="4" type="ordered locus">Cphamn1_1773</name>
</gene>
<protein>
    <submittedName>
        <fullName evidence="4">Tetratricopeptide TPR_2 repeat protein</fullName>
    </submittedName>
</protein>
<dbReference type="AlphaFoldDB" id="B3ELA3"/>
<dbReference type="Gene3D" id="1.25.40.10">
    <property type="entry name" value="Tetratricopeptide repeat domain"/>
    <property type="match status" value="4"/>
</dbReference>
<dbReference type="STRING" id="331678.Cphamn1_1773"/>
<evidence type="ECO:0000313" key="4">
    <source>
        <dbReference type="EMBL" id="ACE04691.1"/>
    </source>
</evidence>
<dbReference type="HOGENOM" id="CLU_003728_18_0_10"/>
<evidence type="ECO:0000256" key="1">
    <source>
        <dbReference type="ARBA" id="ARBA00022737"/>
    </source>
</evidence>
<feature type="repeat" description="TPR" evidence="3">
    <location>
        <begin position="171"/>
        <end position="204"/>
    </location>
</feature>
<feature type="repeat" description="TPR" evidence="3">
    <location>
        <begin position="137"/>
        <end position="170"/>
    </location>
</feature>
<dbReference type="InterPro" id="IPR013105">
    <property type="entry name" value="TPR_2"/>
</dbReference>
<dbReference type="KEGG" id="cpb:Cphamn1_1773"/>
<feature type="repeat" description="TPR" evidence="3">
    <location>
        <begin position="273"/>
        <end position="306"/>
    </location>
</feature>
<evidence type="ECO:0000256" key="2">
    <source>
        <dbReference type="ARBA" id="ARBA00022803"/>
    </source>
</evidence>
<sequence>MSFLDFFDEGGNSDTNGNYRNLQLDDLDLTSIYDTEELIEIIIQFNEEGKHPEALAVARHLTETASYNAESWFHLGNCLTVNGSFDDAKAAFSKATVLSPADSEMRLNLALAHFNTAEYKTALDKLDSILCDSTLEKEMYFYRGLILQKMERYRESEKYLEKCLALEPDFAEAWYELAFCKDVLGKMEESATCYQKTIDQDPYNVNAWYNKGLVLSKLKKYDDALECYDMAIAIADDFSSAWYNRANVLAITGKIEEAAESYLKTIEFEPDDINALYNLGIAFEELEDYDKAITHYTRCIELKPDFADAWFALACCHEADNAYEEALKSVNQALNYLPGSVDFLQLKAEIYYNMESLERSISTYKKILTIEADSPQLWVDYAVVLREASLYTESLEAFEHSLELQPQSAETHFEIAATYFALGDKKSTIKSLTKAFSIDPDKKQLFKTTFPELYNQDSVREILGIV</sequence>
<keyword evidence="1" id="KW-0677">Repeat</keyword>